<gene>
    <name evidence="6" type="ORF">J2X26_001693</name>
</gene>
<organism evidence="6 7">
    <name type="scientific">Cellulomonas humilata</name>
    <dbReference type="NCBI Taxonomy" id="144055"/>
    <lineage>
        <taxon>Bacteria</taxon>
        <taxon>Bacillati</taxon>
        <taxon>Actinomycetota</taxon>
        <taxon>Actinomycetes</taxon>
        <taxon>Micrococcales</taxon>
        <taxon>Cellulomonadaceae</taxon>
        <taxon>Cellulomonas</taxon>
    </lineage>
</organism>
<dbReference type="SUPFAM" id="SSF49265">
    <property type="entry name" value="Fibronectin type III"/>
    <property type="match status" value="1"/>
</dbReference>
<dbReference type="Proteomes" id="UP001239626">
    <property type="component" value="Unassembled WGS sequence"/>
</dbReference>
<evidence type="ECO:0000256" key="3">
    <source>
        <dbReference type="ARBA" id="ARBA00023326"/>
    </source>
</evidence>
<evidence type="ECO:0000313" key="6">
    <source>
        <dbReference type="EMBL" id="MDQ0373382.1"/>
    </source>
</evidence>
<dbReference type="InterPro" id="IPR003961">
    <property type="entry name" value="FN3_dom"/>
</dbReference>
<evidence type="ECO:0000256" key="1">
    <source>
        <dbReference type="ARBA" id="ARBA00022729"/>
    </source>
</evidence>
<dbReference type="Gene3D" id="2.60.40.10">
    <property type="entry name" value="Immunoglobulins"/>
    <property type="match status" value="2"/>
</dbReference>
<dbReference type="SMART" id="SM00060">
    <property type="entry name" value="FN3"/>
    <property type="match status" value="2"/>
</dbReference>
<protein>
    <recommendedName>
        <fullName evidence="5">Fibronectin type-III domain-containing protein</fullName>
    </recommendedName>
</protein>
<dbReference type="EMBL" id="JAUSVB010000002">
    <property type="protein sequence ID" value="MDQ0373382.1"/>
    <property type="molecule type" value="Genomic_DNA"/>
</dbReference>
<evidence type="ECO:0000313" key="7">
    <source>
        <dbReference type="Proteomes" id="UP001239626"/>
    </source>
</evidence>
<dbReference type="RefSeq" id="WP_307491396.1">
    <property type="nucleotide sequence ID" value="NZ_JAUSVB010000002.1"/>
</dbReference>
<feature type="signal peptide" evidence="4">
    <location>
        <begin position="1"/>
        <end position="24"/>
    </location>
</feature>
<dbReference type="InterPro" id="IPR028994">
    <property type="entry name" value="Integrin_alpha_N"/>
</dbReference>
<reference evidence="6 7" key="1">
    <citation type="submission" date="2023-07" db="EMBL/GenBank/DDBJ databases">
        <title>Sorghum-associated microbial communities from plants grown in Nebraska, USA.</title>
        <authorList>
            <person name="Schachtman D."/>
        </authorList>
    </citation>
    <scope>NUCLEOTIDE SEQUENCE [LARGE SCALE GENOMIC DNA]</scope>
    <source>
        <strain evidence="6 7">BE332</strain>
    </source>
</reference>
<dbReference type="PANTHER" id="PTHR46580">
    <property type="entry name" value="SENSOR KINASE-RELATED"/>
    <property type="match status" value="1"/>
</dbReference>
<evidence type="ECO:0000256" key="4">
    <source>
        <dbReference type="SAM" id="SignalP"/>
    </source>
</evidence>
<keyword evidence="2" id="KW-0326">Glycosidase</keyword>
<dbReference type="PANTHER" id="PTHR46580:SF2">
    <property type="entry name" value="MAM DOMAIN-CONTAINING PROTEIN"/>
    <property type="match status" value="1"/>
</dbReference>
<keyword evidence="7" id="KW-1185">Reference proteome</keyword>
<dbReference type="Gene3D" id="2.130.10.130">
    <property type="entry name" value="Integrin alpha, N-terminal"/>
    <property type="match status" value="1"/>
</dbReference>
<feature type="domain" description="Fibronectin type-III" evidence="5">
    <location>
        <begin position="30"/>
        <end position="119"/>
    </location>
</feature>
<dbReference type="InterPro" id="IPR036116">
    <property type="entry name" value="FN3_sf"/>
</dbReference>
<evidence type="ECO:0000259" key="5">
    <source>
        <dbReference type="PROSITE" id="PS50853"/>
    </source>
</evidence>
<dbReference type="InterPro" id="IPR013517">
    <property type="entry name" value="FG-GAP"/>
</dbReference>
<dbReference type="SUPFAM" id="SSF69318">
    <property type="entry name" value="Integrin alpha N-terminal domain"/>
    <property type="match status" value="1"/>
</dbReference>
<keyword evidence="1 4" id="KW-0732">Signal</keyword>
<sequence length="645" mass="66678">MRRALLVLLCLLIGVGLFPAAASAAPTVPVPTGLTVVATSSGTVRLSWSPVKDAIRYDVYWGNDPAYLDVIATTTSPAWTNEGASSVLPTETLYFGVRAITRRSSSEISPLVSVVMPPAVPSGVTAEVVQPNQVRLTWGFVPEGTTFRVSELTDDRAEQPSQVLSTDDRGALVATLADSSYVFRVRAVWDGVESLVYAEVAVTTPPRWETQVAYDGKVSVLDSGPQTLEFGVYPGFSSGGGQPLGDVQLIVDGQDVGTQGIDPALNRARFDVQLVPGAHDFTVRYLGDDGYLPSESTGTIYVSDPVPDYLVETLATASVVDAAIADVTCDLRADLVTVADVTTGDGSTGRTTRVSTQPARADGSLGDTLGVNVTTVYSPTDVAVGDLTGDGCADVVVAAGDVVILTGSASGLRTPTKLKGLPTAGAVSIADLTGDSVADLLVSTTDGQLLLPGTGRGTFGKARTLLDGQFGGTVAVADLDGNALADLIELRDGVLTAYRQTTPGTFTAAWTRSTSGGYELAVADVDGDGRSDVLVSGDVTQLFSGADGSVTQPPLENGYSTHVELGDLDSDGDVDLVKVEGYGGRPQAAITTAGEPAAWQDLTTDPFTYSYGTRGVVVGDLGSDGTTEIVALDFDTTSVLRPVSG</sequence>
<keyword evidence="2" id="KW-0378">Hydrolase</keyword>
<proteinExistence type="predicted"/>
<evidence type="ECO:0000256" key="2">
    <source>
        <dbReference type="ARBA" id="ARBA00023295"/>
    </source>
</evidence>
<accession>A0ABU0EDV1</accession>
<keyword evidence="3" id="KW-0119">Carbohydrate metabolism</keyword>
<feature type="chain" id="PRO_5046352646" description="Fibronectin type-III domain-containing protein" evidence="4">
    <location>
        <begin position="25"/>
        <end position="645"/>
    </location>
</feature>
<comment type="caution">
    <text evidence="6">The sequence shown here is derived from an EMBL/GenBank/DDBJ whole genome shotgun (WGS) entry which is preliminary data.</text>
</comment>
<name>A0ABU0EDV1_9CELL</name>
<keyword evidence="3" id="KW-0624">Polysaccharide degradation</keyword>
<dbReference type="CDD" id="cd00063">
    <property type="entry name" value="FN3"/>
    <property type="match status" value="2"/>
</dbReference>
<dbReference type="InterPro" id="IPR013783">
    <property type="entry name" value="Ig-like_fold"/>
</dbReference>
<feature type="domain" description="Fibronectin type-III" evidence="5">
    <location>
        <begin position="120"/>
        <end position="207"/>
    </location>
</feature>
<dbReference type="Pfam" id="PF13517">
    <property type="entry name" value="FG-GAP_3"/>
    <property type="match status" value="1"/>
</dbReference>
<dbReference type="PROSITE" id="PS50853">
    <property type="entry name" value="FN3"/>
    <property type="match status" value="2"/>
</dbReference>